<feature type="chain" id="PRO_5045711234" evidence="1">
    <location>
        <begin position="18"/>
        <end position="206"/>
    </location>
</feature>
<keyword evidence="2" id="KW-0547">Nucleotide-binding</keyword>
<comment type="caution">
    <text evidence="2">The sequence shown here is derived from an EMBL/GenBank/DDBJ whole genome shotgun (WGS) entry which is preliminary data.</text>
</comment>
<organism evidence="2 3">
    <name type="scientific">Anaeramoeba flamelloides</name>
    <dbReference type="NCBI Taxonomy" id="1746091"/>
    <lineage>
        <taxon>Eukaryota</taxon>
        <taxon>Metamonada</taxon>
        <taxon>Anaeramoebidae</taxon>
        <taxon>Anaeramoeba</taxon>
    </lineage>
</organism>
<dbReference type="Proteomes" id="UP001150062">
    <property type="component" value="Unassembled WGS sequence"/>
</dbReference>
<keyword evidence="3" id="KW-1185">Reference proteome</keyword>
<dbReference type="EMBL" id="JAOAOG010000319">
    <property type="protein sequence ID" value="KAJ6229680.1"/>
    <property type="molecule type" value="Genomic_DNA"/>
</dbReference>
<accession>A0ABQ8XBJ0</accession>
<proteinExistence type="predicted"/>
<gene>
    <name evidence="2" type="ORF">M0813_07640</name>
</gene>
<evidence type="ECO:0000313" key="3">
    <source>
        <dbReference type="Proteomes" id="UP001150062"/>
    </source>
</evidence>
<keyword evidence="2" id="KW-0067">ATP-binding</keyword>
<keyword evidence="1" id="KW-0732">Signal</keyword>
<feature type="signal peptide" evidence="1">
    <location>
        <begin position="1"/>
        <end position="17"/>
    </location>
</feature>
<evidence type="ECO:0000313" key="2">
    <source>
        <dbReference type="EMBL" id="KAJ6229680.1"/>
    </source>
</evidence>
<protein>
    <submittedName>
        <fullName evidence="2">Atp-dependent helicase/deoxyribonuclease subunit b</fullName>
    </submittedName>
</protein>
<dbReference type="PANTHER" id="PTHR36768">
    <property type="entry name" value="ATP-DEPENDENT HELICASE/DEOXYRIBONUCLEASE SUBUNIT B"/>
    <property type="match status" value="1"/>
</dbReference>
<reference evidence="2" key="1">
    <citation type="submission" date="2022-08" db="EMBL/GenBank/DDBJ databases">
        <title>Novel sulfate-reducing endosymbionts in the free-living metamonad Anaeramoeba.</title>
        <authorList>
            <person name="Jerlstrom-Hultqvist J."/>
            <person name="Cepicka I."/>
            <person name="Gallot-Lavallee L."/>
            <person name="Salas-Leiva D."/>
            <person name="Curtis B.A."/>
            <person name="Zahonova K."/>
            <person name="Pipaliya S."/>
            <person name="Dacks J."/>
            <person name="Roger A.J."/>
        </authorList>
    </citation>
    <scope>NUCLEOTIDE SEQUENCE</scope>
    <source>
        <strain evidence="2">Schooner1</strain>
    </source>
</reference>
<name>A0ABQ8XBJ0_9EUKA</name>
<evidence type="ECO:0000256" key="1">
    <source>
        <dbReference type="SAM" id="SignalP"/>
    </source>
</evidence>
<keyword evidence="2" id="KW-0378">Hydrolase</keyword>
<dbReference type="GO" id="GO:0004386">
    <property type="term" value="F:helicase activity"/>
    <property type="evidence" value="ECO:0007669"/>
    <property type="project" value="UniProtKB-KW"/>
</dbReference>
<sequence>MFKYLPLLLILLSVAQCKIKKRTSVQVLSRSKLRSIQTHYTQALPEHSPKVGIDSECVLPITTFKTDLEPKQTSILKISFAFDQRRFETGWISFVNPQKEQFLSTLQIILNYSTMQIEEIQFVPEYSPVKYDKKGKMKIPSGVNVKYTWNKEPRSSHKKTMIFLLSTGFVSTLISLASVIPDFVKNIHPKSTVNSKQLTKRNKEAN</sequence>
<keyword evidence="2" id="KW-0347">Helicase</keyword>
<dbReference type="PANTHER" id="PTHR36768:SF1">
    <property type="entry name" value="ATP-DEPENDENT HELICASE_DEOXYRIBONUCLEASE SUBUNIT B"/>
    <property type="match status" value="1"/>
</dbReference>